<dbReference type="SMART" id="SM00387">
    <property type="entry name" value="HATPase_c"/>
    <property type="match status" value="1"/>
</dbReference>
<dbReference type="OrthoDB" id="60033at2759"/>
<dbReference type="SUPFAM" id="SSF55785">
    <property type="entry name" value="PYP-like sensor domain (PAS domain)"/>
    <property type="match status" value="1"/>
</dbReference>
<evidence type="ECO:0000259" key="4">
    <source>
        <dbReference type="PROSITE" id="PS50109"/>
    </source>
</evidence>
<dbReference type="InterPro" id="IPR036890">
    <property type="entry name" value="HATPase_C_sf"/>
</dbReference>
<dbReference type="PANTHER" id="PTHR43719:SF30">
    <property type="entry name" value="TWO-COMPONENT SYSTEM RESPONSE REGULATOR"/>
    <property type="match status" value="1"/>
</dbReference>
<gene>
    <name evidence="6" type="ORF">K490DRAFT_48412</name>
</gene>
<dbReference type="AlphaFoldDB" id="A0A9P4HRN7"/>
<dbReference type="PANTHER" id="PTHR43719">
    <property type="entry name" value="TWO-COMPONENT HISTIDINE KINASE"/>
    <property type="match status" value="1"/>
</dbReference>
<feature type="domain" description="Histidine kinase" evidence="4">
    <location>
        <begin position="551"/>
        <end position="821"/>
    </location>
</feature>
<dbReference type="InterPro" id="IPR050956">
    <property type="entry name" value="2C_system_His_kinase"/>
</dbReference>
<dbReference type="CDD" id="cd17546">
    <property type="entry name" value="REC_hyHK_CKI1_RcsC-like"/>
    <property type="match status" value="1"/>
</dbReference>
<evidence type="ECO:0000313" key="7">
    <source>
        <dbReference type="Proteomes" id="UP000799776"/>
    </source>
</evidence>
<dbReference type="SUPFAM" id="SSF52172">
    <property type="entry name" value="CheY-like"/>
    <property type="match status" value="1"/>
</dbReference>
<dbReference type="Gene3D" id="1.10.287.130">
    <property type="match status" value="1"/>
</dbReference>
<keyword evidence="1 2" id="KW-0597">Phosphoprotein</keyword>
<dbReference type="InterPro" id="IPR003594">
    <property type="entry name" value="HATPase_dom"/>
</dbReference>
<dbReference type="InterPro" id="IPR011006">
    <property type="entry name" value="CheY-like_superfamily"/>
</dbReference>
<dbReference type="SMART" id="SM00448">
    <property type="entry name" value="REC"/>
    <property type="match status" value="1"/>
</dbReference>
<name>A0A9P4HRN7_9PEZI</name>
<dbReference type="Gene3D" id="3.30.450.20">
    <property type="entry name" value="PAS domain"/>
    <property type="match status" value="2"/>
</dbReference>
<organism evidence="6 7">
    <name type="scientific">Saccharata proteae CBS 121410</name>
    <dbReference type="NCBI Taxonomy" id="1314787"/>
    <lineage>
        <taxon>Eukaryota</taxon>
        <taxon>Fungi</taxon>
        <taxon>Dikarya</taxon>
        <taxon>Ascomycota</taxon>
        <taxon>Pezizomycotina</taxon>
        <taxon>Dothideomycetes</taxon>
        <taxon>Dothideomycetes incertae sedis</taxon>
        <taxon>Botryosphaeriales</taxon>
        <taxon>Saccharataceae</taxon>
        <taxon>Saccharata</taxon>
    </lineage>
</organism>
<comment type="caution">
    <text evidence="6">The sequence shown here is derived from an EMBL/GenBank/DDBJ whole genome shotgun (WGS) entry which is preliminary data.</text>
</comment>
<dbReference type="InterPro" id="IPR000014">
    <property type="entry name" value="PAS"/>
</dbReference>
<dbReference type="InterPro" id="IPR035965">
    <property type="entry name" value="PAS-like_dom_sf"/>
</dbReference>
<feature type="modified residue" description="4-aspartylphosphate" evidence="2">
    <location>
        <position position="935"/>
    </location>
</feature>
<feature type="non-terminal residue" evidence="6">
    <location>
        <position position="1"/>
    </location>
</feature>
<sequence>YDWTCTPPPENLSPHIQLVRSVDWASTALGPMESWPPLLRFMCNLVMSCPNPAIVFWGPELNMIYNEAYPPLAGDKHPTLIGAAPWVGFAEAWADFEPFFRRCEESGRGAMVEDMLLFLNRGYGPFEETYYSFSFTPILAENDTIVGWYETVFETTKQKITERRISTLLTLGDVTSKSQDLENFWPQVIKGLNTNPQDIAFSVIYSVSDSVDYLPEMGLAKSSGAHSKRYDLVGSSGVPVGHTAVSTGLDITLGRPGFTSYFAAAAESEEPIVLRLSDSTLPPSLVQGIESHAWSEPVTAVVICAISPATGRTGSTSTALGYLVMGLNSHRPFDEEYKTFVQILTRQVTTAMASVLLIQEEAKRGRTIAEQAAIDQQKIEEQLRVRTRELEQSEMQLKHFADAVPTGIFVLEFTPDNMQGSYRYRNDKWFELTGDCREDQPAWQSPLWEKMHPEDVPNVQKAWKVLMDTKSETSFEFRVPRSSRPGPVDEHFPCTWILCYAFSLVSEDGWLRSIIGSVTDITSTKWAEGIQKQRMEDAIEAKRQQENFIDVTSHEMRNPLSAIMISADDIMSSLRAVQTLRCNTQKFGELVEASIEAAQTVLHCAQHQKRIVDDILTISKLDSGLFSITPVESQPTAVVSDIHRMFAGEYNAAGISHHTEVEQSYRALAIDWVMLDSSRLQQILINLVTNSIKFTQYEENRVITVSVGASLDRPSESSHGIKYLELRKEREDLTQNPEWGDGGPLYLHFSVQDTGCGLTVDEKKLLFMRFSQAPRTHVNYGGSGLGLFICRELTELQGGAIGVVSETGKGSTFSFYIKARRLKQKPPVDLIPPPRQDLHAPSPFEVTRTPSPTSTHFTPATSTTTSFSGPRTFDILIVEDNKINQQVMSKGLVKLGHAVTIANHGVEALDFLRTTRWWKGNDEATGKKLTVVLMDIEMPVMDGLTCVRTIREREAEGWITERINVIAITANARVEQVNTALEAGMDDVVSKPFRVAELTASIERLLDQRSKKAGPQ</sequence>
<dbReference type="Gene3D" id="3.30.565.10">
    <property type="entry name" value="Histidine kinase-like ATPase, C-terminal domain"/>
    <property type="match status" value="1"/>
</dbReference>
<dbReference type="PRINTS" id="PR00344">
    <property type="entry name" value="BCTRLSENSOR"/>
</dbReference>
<dbReference type="EMBL" id="ML978738">
    <property type="protein sequence ID" value="KAF2084698.1"/>
    <property type="molecule type" value="Genomic_DNA"/>
</dbReference>
<dbReference type="SUPFAM" id="SSF55874">
    <property type="entry name" value="ATPase domain of HSP90 chaperone/DNA topoisomerase II/histidine kinase"/>
    <property type="match status" value="1"/>
</dbReference>
<evidence type="ECO:0000259" key="5">
    <source>
        <dbReference type="PROSITE" id="PS50110"/>
    </source>
</evidence>
<dbReference type="InterPro" id="IPR005467">
    <property type="entry name" value="His_kinase_dom"/>
</dbReference>
<dbReference type="SMART" id="SM00388">
    <property type="entry name" value="HisKA"/>
    <property type="match status" value="1"/>
</dbReference>
<evidence type="ECO:0000256" key="1">
    <source>
        <dbReference type="ARBA" id="ARBA00022553"/>
    </source>
</evidence>
<dbReference type="InterPro" id="IPR001789">
    <property type="entry name" value="Sig_transdc_resp-reg_receiver"/>
</dbReference>
<dbReference type="InterPro" id="IPR004358">
    <property type="entry name" value="Sig_transdc_His_kin-like_C"/>
</dbReference>
<dbReference type="Gene3D" id="3.40.50.2300">
    <property type="match status" value="1"/>
</dbReference>
<dbReference type="SUPFAM" id="SSF47384">
    <property type="entry name" value="Homodimeric domain of signal transducing histidine kinase"/>
    <property type="match status" value="1"/>
</dbReference>
<dbReference type="PROSITE" id="PS50109">
    <property type="entry name" value="HIS_KIN"/>
    <property type="match status" value="1"/>
</dbReference>
<evidence type="ECO:0000256" key="3">
    <source>
        <dbReference type="SAM" id="MobiDB-lite"/>
    </source>
</evidence>
<dbReference type="InterPro" id="IPR036097">
    <property type="entry name" value="HisK_dim/P_sf"/>
</dbReference>
<dbReference type="Pfam" id="PF02518">
    <property type="entry name" value="HATPase_c"/>
    <property type="match status" value="1"/>
</dbReference>
<dbReference type="CDD" id="cd00082">
    <property type="entry name" value="HisKA"/>
    <property type="match status" value="1"/>
</dbReference>
<protein>
    <submittedName>
        <fullName evidence="6">Uncharacterized protein</fullName>
    </submittedName>
</protein>
<dbReference type="InterPro" id="IPR003661">
    <property type="entry name" value="HisK_dim/P_dom"/>
</dbReference>
<dbReference type="Proteomes" id="UP000799776">
    <property type="component" value="Unassembled WGS sequence"/>
</dbReference>
<dbReference type="Pfam" id="PF00072">
    <property type="entry name" value="Response_reg"/>
    <property type="match status" value="1"/>
</dbReference>
<evidence type="ECO:0000313" key="6">
    <source>
        <dbReference type="EMBL" id="KAF2084698.1"/>
    </source>
</evidence>
<reference evidence="6" key="1">
    <citation type="journal article" date="2020" name="Stud. Mycol.">
        <title>101 Dothideomycetes genomes: a test case for predicting lifestyles and emergence of pathogens.</title>
        <authorList>
            <person name="Haridas S."/>
            <person name="Albert R."/>
            <person name="Binder M."/>
            <person name="Bloem J."/>
            <person name="Labutti K."/>
            <person name="Salamov A."/>
            <person name="Andreopoulos B."/>
            <person name="Baker S."/>
            <person name="Barry K."/>
            <person name="Bills G."/>
            <person name="Bluhm B."/>
            <person name="Cannon C."/>
            <person name="Castanera R."/>
            <person name="Culley D."/>
            <person name="Daum C."/>
            <person name="Ezra D."/>
            <person name="Gonzalez J."/>
            <person name="Henrissat B."/>
            <person name="Kuo A."/>
            <person name="Liang C."/>
            <person name="Lipzen A."/>
            <person name="Lutzoni F."/>
            <person name="Magnuson J."/>
            <person name="Mondo S."/>
            <person name="Nolan M."/>
            <person name="Ohm R."/>
            <person name="Pangilinan J."/>
            <person name="Park H.-J."/>
            <person name="Ramirez L."/>
            <person name="Alfaro M."/>
            <person name="Sun H."/>
            <person name="Tritt A."/>
            <person name="Yoshinaga Y."/>
            <person name="Zwiers L.-H."/>
            <person name="Turgeon B."/>
            <person name="Goodwin S."/>
            <person name="Spatafora J."/>
            <person name="Crous P."/>
            <person name="Grigoriev I."/>
        </authorList>
    </citation>
    <scope>NUCLEOTIDE SEQUENCE</scope>
    <source>
        <strain evidence="6">CBS 121410</strain>
    </source>
</reference>
<dbReference type="CDD" id="cd00130">
    <property type="entry name" value="PAS"/>
    <property type="match status" value="1"/>
</dbReference>
<accession>A0A9P4HRN7</accession>
<feature type="region of interest" description="Disordered" evidence="3">
    <location>
        <begin position="826"/>
        <end position="865"/>
    </location>
</feature>
<feature type="domain" description="Response regulatory" evidence="5">
    <location>
        <begin position="874"/>
        <end position="1006"/>
    </location>
</feature>
<dbReference type="Pfam" id="PF00512">
    <property type="entry name" value="HisKA"/>
    <property type="match status" value="1"/>
</dbReference>
<evidence type="ECO:0000256" key="2">
    <source>
        <dbReference type="PROSITE-ProRule" id="PRU00169"/>
    </source>
</evidence>
<feature type="compositionally biased region" description="Low complexity" evidence="3">
    <location>
        <begin position="847"/>
        <end position="865"/>
    </location>
</feature>
<dbReference type="GO" id="GO:0000155">
    <property type="term" value="F:phosphorelay sensor kinase activity"/>
    <property type="evidence" value="ECO:0007669"/>
    <property type="project" value="InterPro"/>
</dbReference>
<dbReference type="PROSITE" id="PS50110">
    <property type="entry name" value="RESPONSE_REGULATORY"/>
    <property type="match status" value="1"/>
</dbReference>
<keyword evidence="7" id="KW-1185">Reference proteome</keyword>
<proteinExistence type="predicted"/>